<dbReference type="Proteomes" id="UP000792457">
    <property type="component" value="Unassembled WGS sequence"/>
</dbReference>
<accession>A0A8K0K015</accession>
<reference evidence="1" key="1">
    <citation type="submission" date="2013-04" db="EMBL/GenBank/DDBJ databases">
        <authorList>
            <person name="Qu J."/>
            <person name="Murali S.C."/>
            <person name="Bandaranaike D."/>
            <person name="Bellair M."/>
            <person name="Blankenburg K."/>
            <person name="Chao H."/>
            <person name="Dinh H."/>
            <person name="Doddapaneni H."/>
            <person name="Downs B."/>
            <person name="Dugan-Rocha S."/>
            <person name="Elkadiri S."/>
            <person name="Gnanaolivu R.D."/>
            <person name="Hernandez B."/>
            <person name="Javaid M."/>
            <person name="Jayaseelan J.C."/>
            <person name="Lee S."/>
            <person name="Li M."/>
            <person name="Ming W."/>
            <person name="Munidasa M."/>
            <person name="Muniz J."/>
            <person name="Nguyen L."/>
            <person name="Ongeri F."/>
            <person name="Osuji N."/>
            <person name="Pu L.-L."/>
            <person name="Puazo M."/>
            <person name="Qu C."/>
            <person name="Quiroz J."/>
            <person name="Raj R."/>
            <person name="Weissenberger G."/>
            <person name="Xin Y."/>
            <person name="Zou X."/>
            <person name="Han Y."/>
            <person name="Richards S."/>
            <person name="Worley K."/>
            <person name="Muzny D."/>
            <person name="Gibbs R."/>
        </authorList>
    </citation>
    <scope>NUCLEOTIDE SEQUENCE</scope>
    <source>
        <strain evidence="1">Sampled in the wild</strain>
    </source>
</reference>
<reference evidence="1" key="2">
    <citation type="submission" date="2017-10" db="EMBL/GenBank/DDBJ databases">
        <title>Ladona fulva Genome sequencing and assembly.</title>
        <authorList>
            <person name="Murali S."/>
            <person name="Richards S."/>
            <person name="Bandaranaike D."/>
            <person name="Bellair M."/>
            <person name="Blankenburg K."/>
            <person name="Chao H."/>
            <person name="Dinh H."/>
            <person name="Doddapaneni H."/>
            <person name="Dugan-Rocha S."/>
            <person name="Elkadiri S."/>
            <person name="Gnanaolivu R."/>
            <person name="Hernandez B."/>
            <person name="Skinner E."/>
            <person name="Javaid M."/>
            <person name="Lee S."/>
            <person name="Li M."/>
            <person name="Ming W."/>
            <person name="Munidasa M."/>
            <person name="Muniz J."/>
            <person name="Nguyen L."/>
            <person name="Hughes D."/>
            <person name="Osuji N."/>
            <person name="Pu L.-L."/>
            <person name="Puazo M."/>
            <person name="Qu C."/>
            <person name="Quiroz J."/>
            <person name="Raj R."/>
            <person name="Weissenberger G."/>
            <person name="Xin Y."/>
            <person name="Zou X."/>
            <person name="Han Y."/>
            <person name="Worley K."/>
            <person name="Muzny D."/>
            <person name="Gibbs R."/>
        </authorList>
    </citation>
    <scope>NUCLEOTIDE SEQUENCE</scope>
    <source>
        <strain evidence="1">Sampled in the wild</strain>
    </source>
</reference>
<dbReference type="AlphaFoldDB" id="A0A8K0K015"/>
<organism evidence="1 2">
    <name type="scientific">Ladona fulva</name>
    <name type="common">Scarce chaser dragonfly</name>
    <name type="synonym">Libellula fulva</name>
    <dbReference type="NCBI Taxonomy" id="123851"/>
    <lineage>
        <taxon>Eukaryota</taxon>
        <taxon>Metazoa</taxon>
        <taxon>Ecdysozoa</taxon>
        <taxon>Arthropoda</taxon>
        <taxon>Hexapoda</taxon>
        <taxon>Insecta</taxon>
        <taxon>Pterygota</taxon>
        <taxon>Palaeoptera</taxon>
        <taxon>Odonata</taxon>
        <taxon>Epiprocta</taxon>
        <taxon>Anisoptera</taxon>
        <taxon>Libelluloidea</taxon>
        <taxon>Libellulidae</taxon>
        <taxon>Ladona</taxon>
    </lineage>
</organism>
<evidence type="ECO:0000313" key="2">
    <source>
        <dbReference type="Proteomes" id="UP000792457"/>
    </source>
</evidence>
<dbReference type="EMBL" id="KZ308215">
    <property type="protein sequence ID" value="KAG8224880.1"/>
    <property type="molecule type" value="Genomic_DNA"/>
</dbReference>
<comment type="caution">
    <text evidence="1">The sequence shown here is derived from an EMBL/GenBank/DDBJ whole genome shotgun (WGS) entry which is preliminary data.</text>
</comment>
<proteinExistence type="predicted"/>
<name>A0A8K0K015_LADFU</name>
<dbReference type="OrthoDB" id="10039395at2759"/>
<evidence type="ECO:0000313" key="1">
    <source>
        <dbReference type="EMBL" id="KAG8224880.1"/>
    </source>
</evidence>
<keyword evidence="2" id="KW-1185">Reference proteome</keyword>
<sequence length="73" mass="8666">MAKSFNSSFRKSMLFTVSKRRISYRIGFDTAKAVQRFEQQPEYTEINPGEDAKLACRIFNKRGHCSWQKDNKW</sequence>
<gene>
    <name evidence="1" type="ORF">J437_LFUL004621</name>
</gene>
<dbReference type="Gene3D" id="2.60.40.10">
    <property type="entry name" value="Immunoglobulins"/>
    <property type="match status" value="1"/>
</dbReference>
<dbReference type="InterPro" id="IPR013783">
    <property type="entry name" value="Ig-like_fold"/>
</dbReference>
<protein>
    <submittedName>
        <fullName evidence="1">Uncharacterized protein</fullName>
    </submittedName>
</protein>